<sequence>MADDDEIDIVGDFSFNSCFAQNNQGIPSCSDREDTVHPQWLLDSTATNWYDTQNKYSNRFKDGPSRKLSGDNAINQQISEIHTAWSEEERDVLKQEMEKYGRNVFKISQTLKSKTVAEIQALIEAEHGVNLETPMFGLVKNEEFENIPAVVQEEVVMDEMPNIKDTINLVTTAHATIPVAKKIYAKKKNYSVKSSKSLLKPNILDNDLVAVNPSEILYEDELIVGSTELIGAEGDATEADTRALSKQRTIKVKGGKKIGNHRRKVSRNYEKGHVRNKSKELLKSPLGRQRIDSGMSEESAKSPKMQIVLGSGIALPLSEGEQVIKIEKKKDSDPESDIEIDIDSDKEDNGDLKQKDGLCTTTLKMAKDEPPIAVPLRKFEPMPKRRKKINLDGGGGCTIMHTEAGDLYAMAAEPRRERAPKKPPIHLIRCRVYNAEKPAPCEVSLNVSALVAMDAHAHTSRGEVMGLVGGVLSRPSPGPAAPTRPPHWLVAAYCTAAAANARTHCDMDPVSQARAAQRLAARGLAVCGWHHSHPSFPGAPSALDLRSQRALQAALERGAPFLALLTSQHWPRGRDATHYRCIHVEEDESAADADTPIGYQLSMKLEPDLNVANLDRFLAEVRGILLEEADRNELSVHMPTDMCPQAGLTYLDKLISSVTRHMRSAGYSDHDAVTTRLLQGIRDVFR</sequence>
<dbReference type="CDD" id="cd00167">
    <property type="entry name" value="SANT"/>
    <property type="match status" value="1"/>
</dbReference>
<dbReference type="InterPro" id="IPR009057">
    <property type="entry name" value="Homeodomain-like_sf"/>
</dbReference>
<dbReference type="PANTHER" id="PTHR10410">
    <property type="entry name" value="EUKARYOTIC TRANSLATION INITIATION FACTOR 3 -RELATED"/>
    <property type="match status" value="1"/>
</dbReference>
<organism evidence="3 4">
    <name type="scientific">Iphiclides podalirius</name>
    <name type="common">scarce swallowtail</name>
    <dbReference type="NCBI Taxonomy" id="110791"/>
    <lineage>
        <taxon>Eukaryota</taxon>
        <taxon>Metazoa</taxon>
        <taxon>Ecdysozoa</taxon>
        <taxon>Arthropoda</taxon>
        <taxon>Hexapoda</taxon>
        <taxon>Insecta</taxon>
        <taxon>Pterygota</taxon>
        <taxon>Neoptera</taxon>
        <taxon>Endopterygota</taxon>
        <taxon>Lepidoptera</taxon>
        <taxon>Glossata</taxon>
        <taxon>Ditrysia</taxon>
        <taxon>Papilionoidea</taxon>
        <taxon>Papilionidae</taxon>
        <taxon>Papilioninae</taxon>
        <taxon>Iphiclides</taxon>
    </lineage>
</organism>
<reference evidence="3" key="1">
    <citation type="submission" date="2022-03" db="EMBL/GenBank/DDBJ databases">
        <authorList>
            <person name="Martin H S."/>
        </authorList>
    </citation>
    <scope>NUCLEOTIDE SEQUENCE</scope>
</reference>
<comment type="subcellular location">
    <subcellularLocation>
        <location evidence="1">Nucleus</location>
    </subcellularLocation>
</comment>
<dbReference type="InterPro" id="IPR001005">
    <property type="entry name" value="SANT/Myb"/>
</dbReference>
<evidence type="ECO:0000256" key="2">
    <source>
        <dbReference type="SAM" id="MobiDB-lite"/>
    </source>
</evidence>
<dbReference type="SUPFAM" id="SSF46689">
    <property type="entry name" value="Homeodomain-like"/>
    <property type="match status" value="1"/>
</dbReference>
<dbReference type="Gene3D" id="1.20.58.1880">
    <property type="match status" value="1"/>
</dbReference>
<dbReference type="SUPFAM" id="SSF102712">
    <property type="entry name" value="JAB1/MPN domain"/>
    <property type="match status" value="1"/>
</dbReference>
<gene>
    <name evidence="3" type="ORF">IPOD504_LOCUS998</name>
</gene>
<proteinExistence type="predicted"/>
<dbReference type="Gene3D" id="3.40.140.10">
    <property type="entry name" value="Cytidine Deaminase, domain 2"/>
    <property type="match status" value="1"/>
</dbReference>
<dbReference type="InterPro" id="IPR050242">
    <property type="entry name" value="JAMM_MPN+_peptidase_M67A"/>
</dbReference>
<evidence type="ECO:0000313" key="3">
    <source>
        <dbReference type="EMBL" id="CAH2037053.1"/>
    </source>
</evidence>
<dbReference type="EMBL" id="OW152822">
    <property type="protein sequence ID" value="CAH2037053.1"/>
    <property type="molecule type" value="Genomic_DNA"/>
</dbReference>
<evidence type="ECO:0008006" key="5">
    <source>
        <dbReference type="Google" id="ProtNLM"/>
    </source>
</evidence>
<feature type="region of interest" description="Disordered" evidence="2">
    <location>
        <begin position="328"/>
        <end position="353"/>
    </location>
</feature>
<accession>A0ABN8HMA4</accession>
<protein>
    <recommendedName>
        <fullName evidence="5">Myb-like, SWIRM and MPN domain-containing protein 1</fullName>
    </recommendedName>
</protein>
<evidence type="ECO:0000256" key="1">
    <source>
        <dbReference type="ARBA" id="ARBA00004123"/>
    </source>
</evidence>
<name>A0ABN8HMA4_9NEOP</name>
<keyword evidence="4" id="KW-1185">Reference proteome</keyword>
<dbReference type="Proteomes" id="UP000837857">
    <property type="component" value="Chromosome 10"/>
</dbReference>
<feature type="non-terminal residue" evidence="3">
    <location>
        <position position="1"/>
    </location>
</feature>
<feature type="compositionally biased region" description="Acidic residues" evidence="2">
    <location>
        <begin position="334"/>
        <end position="346"/>
    </location>
</feature>
<evidence type="ECO:0000313" key="4">
    <source>
        <dbReference type="Proteomes" id="UP000837857"/>
    </source>
</evidence>